<dbReference type="Proteomes" id="UP000186904">
    <property type="component" value="Unassembled WGS sequence"/>
</dbReference>
<reference evidence="7 10" key="2">
    <citation type="submission" date="2019-04" db="EMBL/GenBank/DDBJ databases">
        <title>Crypto-aerobic microbial life in anoxic (sulfidic) marine sediments.</title>
        <authorList>
            <person name="Bhattacharya S."/>
            <person name="Roy C."/>
            <person name="Mondal N."/>
            <person name="Sarkar J."/>
            <person name="Mandal S."/>
            <person name="Rameez M.J."/>
            <person name="Ghosh W."/>
        </authorList>
    </citation>
    <scope>NUCLEOTIDE SEQUENCE [LARGE SCALE GENOMIC DNA]</scope>
    <source>
        <strain evidence="7 10">SBBB</strain>
    </source>
</reference>
<keyword evidence="7" id="KW-0251">Elongation factor</keyword>
<dbReference type="Pfam" id="PF01132">
    <property type="entry name" value="EFP"/>
    <property type="match status" value="1"/>
</dbReference>
<dbReference type="Pfam" id="PF08207">
    <property type="entry name" value="EFP_N"/>
    <property type="match status" value="1"/>
</dbReference>
<dbReference type="STRING" id="653930.SAMN05216589_3216"/>
<dbReference type="InterPro" id="IPR014722">
    <property type="entry name" value="Rib_uL2_dom2"/>
</dbReference>
<dbReference type="SUPFAM" id="SSF50104">
    <property type="entry name" value="Translation proteins SH3-like domain"/>
    <property type="match status" value="1"/>
</dbReference>
<evidence type="ECO:0000313" key="6">
    <source>
        <dbReference type="EMBL" id="SFM32826.1"/>
    </source>
</evidence>
<sequence>MPKAAELKKGQIVQINNQPYIVSQIDVKSPSSRSGTTLYKVRFNHAQTKQKLEQSLTGDDFLAPIDFQKRAVQFLYQDMDGYTFMDNEDFTQFTLNADALEEQIPYLHDGIPGLYGLVVEGNLVGVELPAVVEMAIEETPPAIKGSSASARTKTARFASGLEIQIPEYLETGEVVRINTESGKFMSRA</sequence>
<dbReference type="EMBL" id="FOGN01000008">
    <property type="protein sequence ID" value="SES32789.1"/>
    <property type="molecule type" value="Genomic_DNA"/>
</dbReference>
<keyword evidence="7" id="KW-0648">Protein biosynthesis</keyword>
<dbReference type="PANTHER" id="PTHR30053:SF14">
    <property type="entry name" value="TRANSLATION ELONGATION FACTOR KOW-LIKE DOMAIN-CONTAINING PROTEIN"/>
    <property type="match status" value="1"/>
</dbReference>
<organism evidence="7 10">
    <name type="scientific">Halopseudomonas bauzanensis</name>
    <dbReference type="NCBI Taxonomy" id="653930"/>
    <lineage>
        <taxon>Bacteria</taxon>
        <taxon>Pseudomonadati</taxon>
        <taxon>Pseudomonadota</taxon>
        <taxon>Gammaproteobacteria</taxon>
        <taxon>Pseudomonadales</taxon>
        <taxon>Pseudomonadaceae</taxon>
        <taxon>Halopseudomonas</taxon>
    </lineage>
</organism>
<dbReference type="Proteomes" id="UP000186599">
    <property type="component" value="Unassembled WGS sequence"/>
</dbReference>
<dbReference type="AlphaFoldDB" id="A0A031M793"/>
<dbReference type="InterPro" id="IPR013185">
    <property type="entry name" value="Transl_elong_KOW-like"/>
</dbReference>
<dbReference type="Pfam" id="PF09285">
    <property type="entry name" value="Elong-fact-P_C"/>
    <property type="match status" value="1"/>
</dbReference>
<evidence type="ECO:0000259" key="4">
    <source>
        <dbReference type="SMART" id="SM01185"/>
    </source>
</evidence>
<dbReference type="InterPro" id="IPR012340">
    <property type="entry name" value="NA-bd_OB-fold"/>
</dbReference>
<comment type="similarity">
    <text evidence="1 2">Belongs to the elongation factor P family.</text>
</comment>
<dbReference type="SUPFAM" id="SSF50249">
    <property type="entry name" value="Nucleic acid-binding proteins"/>
    <property type="match status" value="2"/>
</dbReference>
<dbReference type="GO" id="GO:0003746">
    <property type="term" value="F:translation elongation factor activity"/>
    <property type="evidence" value="ECO:0007669"/>
    <property type="project" value="UniProtKB-UniRule"/>
</dbReference>
<feature type="domain" description="Elongation factor P C-terminal" evidence="3">
    <location>
        <begin position="132"/>
        <end position="187"/>
    </location>
</feature>
<reference evidence="8 9" key="1">
    <citation type="submission" date="2016-10" db="EMBL/GenBank/DDBJ databases">
        <authorList>
            <person name="de Groot N.N."/>
        </authorList>
    </citation>
    <scope>NUCLEOTIDE SEQUENCE [LARGE SCALE GENOMIC DNA]</scope>
    <source>
        <strain evidence="6 8">CGMCC 1.9095</strain>
        <strain evidence="5 9">DSM 22558</strain>
    </source>
</reference>
<dbReference type="GO" id="GO:0005829">
    <property type="term" value="C:cytosol"/>
    <property type="evidence" value="ECO:0007669"/>
    <property type="project" value="UniProtKB-ARBA"/>
</dbReference>
<dbReference type="InterPro" id="IPR020599">
    <property type="entry name" value="Transl_elong_fac_P/YeiP"/>
</dbReference>
<feature type="domain" description="Translation elongation factor P/YeiP central" evidence="4">
    <location>
        <begin position="69"/>
        <end position="124"/>
    </location>
</feature>
<protein>
    <recommendedName>
        <fullName evidence="2">Elongation factor P-like protein</fullName>
    </recommendedName>
</protein>
<dbReference type="HAMAP" id="MF_00646">
    <property type="entry name" value="EFP"/>
    <property type="match status" value="1"/>
</dbReference>
<dbReference type="PIRSF" id="PIRSF005901">
    <property type="entry name" value="EF-P"/>
    <property type="match status" value="1"/>
</dbReference>
<dbReference type="InterPro" id="IPR001059">
    <property type="entry name" value="Transl_elong_P/YeiP_cen"/>
</dbReference>
<dbReference type="Proteomes" id="UP000305198">
    <property type="component" value="Unassembled WGS sequence"/>
</dbReference>
<evidence type="ECO:0000313" key="8">
    <source>
        <dbReference type="Proteomes" id="UP000186599"/>
    </source>
</evidence>
<evidence type="ECO:0000259" key="3">
    <source>
        <dbReference type="SMART" id="SM00841"/>
    </source>
</evidence>
<dbReference type="SMART" id="SM01185">
    <property type="entry name" value="EFP"/>
    <property type="match status" value="1"/>
</dbReference>
<dbReference type="FunFam" id="2.40.50.140:FF:000004">
    <property type="entry name" value="Elongation factor P"/>
    <property type="match status" value="1"/>
</dbReference>
<accession>A0A031M793</accession>
<evidence type="ECO:0000313" key="7">
    <source>
        <dbReference type="EMBL" id="TKA91989.1"/>
    </source>
</evidence>
<dbReference type="InterPro" id="IPR011897">
    <property type="entry name" value="Transl_elong_p-like_YeiP"/>
</dbReference>
<dbReference type="PANTHER" id="PTHR30053">
    <property type="entry name" value="ELONGATION FACTOR P"/>
    <property type="match status" value="1"/>
</dbReference>
<dbReference type="NCBIfam" id="NF003392">
    <property type="entry name" value="PRK04542.1"/>
    <property type="match status" value="1"/>
</dbReference>
<evidence type="ECO:0000256" key="1">
    <source>
        <dbReference type="ARBA" id="ARBA00009479"/>
    </source>
</evidence>
<evidence type="ECO:0000313" key="10">
    <source>
        <dbReference type="Proteomes" id="UP000305198"/>
    </source>
</evidence>
<keyword evidence="8" id="KW-1185">Reference proteome</keyword>
<dbReference type="OrthoDB" id="9801844at2"/>
<dbReference type="SMART" id="SM00841">
    <property type="entry name" value="Elong-fact-P_C"/>
    <property type="match status" value="1"/>
</dbReference>
<evidence type="ECO:0000313" key="5">
    <source>
        <dbReference type="EMBL" id="SES32789.1"/>
    </source>
</evidence>
<dbReference type="Gene3D" id="2.40.50.140">
    <property type="entry name" value="Nucleic acid-binding proteins"/>
    <property type="match status" value="2"/>
</dbReference>
<dbReference type="Gene3D" id="2.30.30.30">
    <property type="match status" value="1"/>
</dbReference>
<dbReference type="EMBL" id="FOUA01000008">
    <property type="protein sequence ID" value="SFM32826.1"/>
    <property type="molecule type" value="Genomic_DNA"/>
</dbReference>
<dbReference type="EMBL" id="SWAV01000002">
    <property type="protein sequence ID" value="TKA91989.1"/>
    <property type="molecule type" value="Genomic_DNA"/>
</dbReference>
<proteinExistence type="inferred from homology"/>
<dbReference type="InterPro" id="IPR015365">
    <property type="entry name" value="Elong-fact-P_C"/>
</dbReference>
<dbReference type="GO" id="GO:0043043">
    <property type="term" value="P:peptide biosynthetic process"/>
    <property type="evidence" value="ECO:0007669"/>
    <property type="project" value="InterPro"/>
</dbReference>
<gene>
    <name evidence="7" type="primary">yeiP</name>
    <name evidence="7" type="ORF">FA869_06205</name>
    <name evidence="6" type="ORF">SAMN04487855_3213</name>
    <name evidence="5" type="ORF">SAMN05216589_3216</name>
</gene>
<dbReference type="RefSeq" id="WP_036992826.1">
    <property type="nucleotide sequence ID" value="NZ_FOGN01000008.1"/>
</dbReference>
<dbReference type="CDD" id="cd04470">
    <property type="entry name" value="S1_EF-P_repeat_1"/>
    <property type="match status" value="1"/>
</dbReference>
<evidence type="ECO:0000256" key="2">
    <source>
        <dbReference type="HAMAP-Rule" id="MF_00646"/>
    </source>
</evidence>
<name>A0A031M793_9GAMM</name>
<evidence type="ECO:0000313" key="9">
    <source>
        <dbReference type="Proteomes" id="UP000186904"/>
    </source>
</evidence>
<dbReference type="InterPro" id="IPR008991">
    <property type="entry name" value="Translation_prot_SH3-like_sf"/>
</dbReference>